<dbReference type="EMBL" id="CAAGRJ010031230">
    <property type="protein sequence ID" value="VFV41900.1"/>
    <property type="molecule type" value="Genomic_DNA"/>
</dbReference>
<protein>
    <submittedName>
        <fullName evidence="1">Purine nucleoside</fullName>
    </submittedName>
</protein>
<keyword evidence="2" id="KW-1185">Reference proteome</keyword>
<proteinExistence type="predicted"/>
<sequence length="75" mass="8031">MRLTLPSDNSSAECIGVIEGQAPGEGVCGTRENGFTYEEYQNTAKWPLCHTKHWPQVAAICGPGLGGLVNQLTRA</sequence>
<evidence type="ECO:0000313" key="1">
    <source>
        <dbReference type="EMBL" id="VFV41900.1"/>
    </source>
</evidence>
<name>A0A485P8D0_LYNPA</name>
<dbReference type="Proteomes" id="UP000386466">
    <property type="component" value="Unassembled WGS sequence"/>
</dbReference>
<dbReference type="AlphaFoldDB" id="A0A485P8D0"/>
<accession>A0A485P8D0</accession>
<organism evidence="1 2">
    <name type="scientific">Lynx pardinus</name>
    <name type="common">Iberian lynx</name>
    <name type="synonym">Felis pardina</name>
    <dbReference type="NCBI Taxonomy" id="191816"/>
    <lineage>
        <taxon>Eukaryota</taxon>
        <taxon>Metazoa</taxon>
        <taxon>Chordata</taxon>
        <taxon>Craniata</taxon>
        <taxon>Vertebrata</taxon>
        <taxon>Euteleostomi</taxon>
        <taxon>Mammalia</taxon>
        <taxon>Eutheria</taxon>
        <taxon>Laurasiatheria</taxon>
        <taxon>Carnivora</taxon>
        <taxon>Feliformia</taxon>
        <taxon>Felidae</taxon>
        <taxon>Felinae</taxon>
        <taxon>Lynx</taxon>
    </lineage>
</organism>
<evidence type="ECO:0000313" key="2">
    <source>
        <dbReference type="Proteomes" id="UP000386466"/>
    </source>
</evidence>
<gene>
    <name evidence="1" type="ORF">LYPA_23C005264</name>
</gene>
<reference evidence="1 2" key="1">
    <citation type="submission" date="2019-01" db="EMBL/GenBank/DDBJ databases">
        <authorList>
            <person name="Alioto T."/>
            <person name="Alioto T."/>
        </authorList>
    </citation>
    <scope>NUCLEOTIDE SEQUENCE [LARGE SCALE GENOMIC DNA]</scope>
</reference>